<dbReference type="Proteomes" id="UP000229901">
    <property type="component" value="Unassembled WGS sequence"/>
</dbReference>
<name>A0A2H0V5C8_9BACT</name>
<protein>
    <recommendedName>
        <fullName evidence="4">Lipoprotein</fullName>
    </recommendedName>
</protein>
<dbReference type="PROSITE" id="PS51257">
    <property type="entry name" value="PROKAR_LIPOPROTEIN"/>
    <property type="match status" value="1"/>
</dbReference>
<proteinExistence type="predicted"/>
<dbReference type="AlphaFoldDB" id="A0A2H0V5C8"/>
<evidence type="ECO:0000313" key="2">
    <source>
        <dbReference type="EMBL" id="PIR94283.1"/>
    </source>
</evidence>
<accession>A0A2H0V5C8</accession>
<reference evidence="3" key="1">
    <citation type="submission" date="2017-09" db="EMBL/GenBank/DDBJ databases">
        <title>Depth-based differentiation of microbial function through sediment-hosted aquifers and enrichment of novel symbionts in the deep terrestrial subsurface.</title>
        <authorList>
            <person name="Probst A.J."/>
            <person name="Ladd B."/>
            <person name="Jarett J.K."/>
            <person name="Geller-Mcgrath D.E."/>
            <person name="Sieber C.M.K."/>
            <person name="Emerson J.B."/>
            <person name="Anantharaman K."/>
            <person name="Thomas B.C."/>
            <person name="Malmstrom R."/>
            <person name="Stieglmeier M."/>
            <person name="Klingl A."/>
            <person name="Woyke T."/>
            <person name="Ryan C.M."/>
            <person name="Banfield J.F."/>
        </authorList>
    </citation>
    <scope>NUCLEOTIDE SEQUENCE [LARGE SCALE GENOMIC DNA]</scope>
</reference>
<gene>
    <name evidence="2" type="ORF">COT97_02210</name>
</gene>
<feature type="signal peptide" evidence="1">
    <location>
        <begin position="1"/>
        <end position="18"/>
    </location>
</feature>
<dbReference type="EMBL" id="PFAP01000011">
    <property type="protein sequence ID" value="PIR94283.1"/>
    <property type="molecule type" value="Genomic_DNA"/>
</dbReference>
<evidence type="ECO:0008006" key="4">
    <source>
        <dbReference type="Google" id="ProtNLM"/>
    </source>
</evidence>
<feature type="chain" id="PRO_5013802899" description="Lipoprotein" evidence="1">
    <location>
        <begin position="19"/>
        <end position="196"/>
    </location>
</feature>
<sequence>MKKILLGGLIMVMAFTLAGCEKAPKYERVSWNVNPETVSEGVRGFGTYTNPLFRYELRVPKGWTYQDDATDLEGGRKVVFYPENKKLTDEYKGAVIVKGFVNWNVGYSIGDYFRKEVERDLWDSEIEKETIRVDDREGTLLREVTGLPESEKMDVIGFELADRIVEIRLMDNSEDAKLLLNSLNFYGDKVIDPAAE</sequence>
<evidence type="ECO:0000313" key="3">
    <source>
        <dbReference type="Proteomes" id="UP000229901"/>
    </source>
</evidence>
<organism evidence="2 3">
    <name type="scientific">Candidatus Falkowbacteria bacterium CG10_big_fil_rev_8_21_14_0_10_39_11</name>
    <dbReference type="NCBI Taxonomy" id="1974565"/>
    <lineage>
        <taxon>Bacteria</taxon>
        <taxon>Candidatus Falkowiibacteriota</taxon>
    </lineage>
</organism>
<evidence type="ECO:0000256" key="1">
    <source>
        <dbReference type="SAM" id="SignalP"/>
    </source>
</evidence>
<keyword evidence="1" id="KW-0732">Signal</keyword>
<comment type="caution">
    <text evidence="2">The sequence shown here is derived from an EMBL/GenBank/DDBJ whole genome shotgun (WGS) entry which is preliminary data.</text>
</comment>